<name>A0AA89C215_PINIB</name>
<organism evidence="2 3">
    <name type="scientific">Pinctada imbricata</name>
    <name type="common">Atlantic pearl-oyster</name>
    <name type="synonym">Pinctada martensii</name>
    <dbReference type="NCBI Taxonomy" id="66713"/>
    <lineage>
        <taxon>Eukaryota</taxon>
        <taxon>Metazoa</taxon>
        <taxon>Spiralia</taxon>
        <taxon>Lophotrochozoa</taxon>
        <taxon>Mollusca</taxon>
        <taxon>Bivalvia</taxon>
        <taxon>Autobranchia</taxon>
        <taxon>Pteriomorphia</taxon>
        <taxon>Pterioida</taxon>
        <taxon>Pterioidea</taxon>
        <taxon>Pteriidae</taxon>
        <taxon>Pinctada</taxon>
    </lineage>
</organism>
<dbReference type="Gene3D" id="3.40.50.10140">
    <property type="entry name" value="Toll/interleukin-1 receptor homology (TIR) domain"/>
    <property type="match status" value="1"/>
</dbReference>
<evidence type="ECO:0000259" key="1">
    <source>
        <dbReference type="Pfam" id="PF13676"/>
    </source>
</evidence>
<sequence>MIQESSGTIGLLLELHRHTDKKVKRASYGALWNMRKKLMESERYSQIAKEIFKIEPKMAGDQSVRNLRDGHVMISYQWGYQKLLKRIKECLRKNDINVWMDVDDMQGSTLDAMAKAVEEASIVLICFSQKYKDSDNCRAEAEYAYQLKKTIIPLKMELGYKPDGWLGIMCGTKLFYDFSGKYSFESKITDLVKDIQSQRNRYQTSVAGDTKTSPYIVLESTKPTFESTPDSAAGPSHVIKADENVMKWREEEVQDWVHTNDLPGLSHRVLAKLKKENRSHPLASSISPCDVIATKATMERDSSTITNTLVDGEGWLNYNKHSSRWGGMAQQ</sequence>
<dbReference type="InterPro" id="IPR035897">
    <property type="entry name" value="Toll_tir_struct_dom_sf"/>
</dbReference>
<evidence type="ECO:0000313" key="2">
    <source>
        <dbReference type="EMBL" id="KAK3103096.1"/>
    </source>
</evidence>
<dbReference type="Proteomes" id="UP001186944">
    <property type="component" value="Unassembled WGS sequence"/>
</dbReference>
<dbReference type="PANTHER" id="PTHR46270">
    <property type="entry name" value="ARMADILLO-TYPE FOLD-RELATED"/>
    <property type="match status" value="1"/>
</dbReference>
<dbReference type="SUPFAM" id="SSF52200">
    <property type="entry name" value="Toll/Interleukin receptor TIR domain"/>
    <property type="match status" value="1"/>
</dbReference>
<protein>
    <recommendedName>
        <fullName evidence="1">TIR domain-containing protein</fullName>
    </recommendedName>
</protein>
<dbReference type="EMBL" id="VSWD01000005">
    <property type="protein sequence ID" value="KAK3103096.1"/>
    <property type="molecule type" value="Genomic_DNA"/>
</dbReference>
<proteinExistence type="predicted"/>
<dbReference type="GO" id="GO:0007165">
    <property type="term" value="P:signal transduction"/>
    <property type="evidence" value="ECO:0007669"/>
    <property type="project" value="InterPro"/>
</dbReference>
<reference evidence="2" key="1">
    <citation type="submission" date="2019-08" db="EMBL/GenBank/DDBJ databases">
        <title>The improved chromosome-level genome for the pearl oyster Pinctada fucata martensii using PacBio sequencing and Hi-C.</title>
        <authorList>
            <person name="Zheng Z."/>
        </authorList>
    </citation>
    <scope>NUCLEOTIDE SEQUENCE</scope>
    <source>
        <strain evidence="2">ZZ-2019</strain>
        <tissue evidence="2">Adductor muscle</tissue>
    </source>
</reference>
<gene>
    <name evidence="2" type="ORF">FSP39_016402</name>
</gene>
<dbReference type="PANTHER" id="PTHR46270:SF2">
    <property type="entry name" value="TIR DOMAIN-CONTAINING PROTEIN"/>
    <property type="match status" value="1"/>
</dbReference>
<dbReference type="AlphaFoldDB" id="A0AA89C215"/>
<keyword evidence="3" id="KW-1185">Reference proteome</keyword>
<feature type="domain" description="TIR" evidence="1">
    <location>
        <begin position="72"/>
        <end position="188"/>
    </location>
</feature>
<dbReference type="InterPro" id="IPR000157">
    <property type="entry name" value="TIR_dom"/>
</dbReference>
<dbReference type="Pfam" id="PF13676">
    <property type="entry name" value="TIR_2"/>
    <property type="match status" value="1"/>
</dbReference>
<evidence type="ECO:0000313" key="3">
    <source>
        <dbReference type="Proteomes" id="UP001186944"/>
    </source>
</evidence>
<accession>A0AA89C215</accession>
<comment type="caution">
    <text evidence="2">The sequence shown here is derived from an EMBL/GenBank/DDBJ whole genome shotgun (WGS) entry which is preliminary data.</text>
</comment>